<dbReference type="PANTHER" id="PTHR10361:SF28">
    <property type="entry name" value="P3 PROTEIN-RELATED"/>
    <property type="match status" value="1"/>
</dbReference>
<evidence type="ECO:0000256" key="2">
    <source>
        <dbReference type="ARBA" id="ARBA00022692"/>
    </source>
</evidence>
<comment type="subcellular location">
    <subcellularLocation>
        <location evidence="1">Membrane</location>
        <topology evidence="1">Multi-pass membrane protein</topology>
    </subcellularLocation>
</comment>
<feature type="transmembrane region" description="Helical" evidence="5">
    <location>
        <begin position="68"/>
        <end position="91"/>
    </location>
</feature>
<keyword evidence="7" id="KW-1185">Reference proteome</keyword>
<dbReference type="Proteomes" id="UP001230005">
    <property type="component" value="Unassembled WGS sequence"/>
</dbReference>
<feature type="transmembrane region" description="Helical" evidence="5">
    <location>
        <begin position="12"/>
        <end position="31"/>
    </location>
</feature>
<dbReference type="RefSeq" id="WP_307327253.1">
    <property type="nucleotide sequence ID" value="NZ_JAUSUG010000013.1"/>
</dbReference>
<keyword evidence="3 5" id="KW-1133">Transmembrane helix</keyword>
<protein>
    <submittedName>
        <fullName evidence="6">Na+-dependent transporter</fullName>
    </submittedName>
</protein>
<evidence type="ECO:0000256" key="5">
    <source>
        <dbReference type="SAM" id="Phobius"/>
    </source>
</evidence>
<gene>
    <name evidence="6" type="ORF">J2S74_003341</name>
</gene>
<keyword evidence="4 5" id="KW-0472">Membrane</keyword>
<dbReference type="InterPro" id="IPR004710">
    <property type="entry name" value="Bilac:Na_transpt"/>
</dbReference>
<feature type="transmembrane region" description="Helical" evidence="5">
    <location>
        <begin position="270"/>
        <end position="293"/>
    </location>
</feature>
<comment type="caution">
    <text evidence="6">The sequence shown here is derived from an EMBL/GenBank/DDBJ whole genome shotgun (WGS) entry which is preliminary data.</text>
</comment>
<evidence type="ECO:0000256" key="1">
    <source>
        <dbReference type="ARBA" id="ARBA00004141"/>
    </source>
</evidence>
<feature type="transmembrane region" description="Helical" evidence="5">
    <location>
        <begin position="97"/>
        <end position="119"/>
    </location>
</feature>
<feature type="transmembrane region" description="Helical" evidence="5">
    <location>
        <begin position="224"/>
        <end position="249"/>
    </location>
</feature>
<keyword evidence="2 5" id="KW-0812">Transmembrane</keyword>
<evidence type="ECO:0000313" key="6">
    <source>
        <dbReference type="EMBL" id="MDQ0255957.1"/>
    </source>
</evidence>
<proteinExistence type="predicted"/>
<reference evidence="6 7" key="1">
    <citation type="submission" date="2023-07" db="EMBL/GenBank/DDBJ databases">
        <title>Genomic Encyclopedia of Type Strains, Phase IV (KMG-IV): sequencing the most valuable type-strain genomes for metagenomic binning, comparative biology and taxonomic classification.</title>
        <authorList>
            <person name="Goeker M."/>
        </authorList>
    </citation>
    <scope>NUCLEOTIDE SEQUENCE [LARGE SCALE GENOMIC DNA]</scope>
    <source>
        <strain evidence="6 7">DSM 9768</strain>
    </source>
</reference>
<sequence>MIDNLNSILQKWMPYVTPLAVILGVTLFSGLSSYSYLVQWAFAFISFVSCLGLNISAIRKALSRPLPIIVCLLLLQVIMPLIALGIGTLFFSGDPYIIMGLVLAYIIPTGVVSLMWVSIYKGNKAVTLSIVLINTLLSPLLVPFMLNLYVGTQVSMDTVGLMSGLFWMIVAPSVLGVIATRIWKNEALKAASTLAPFSKLSLIFVILVNGAVVSPYLQNLNGTIIFIGFIILLISSLGYWIGLFIARLLRWDKTIAISLMYNNGMRNNGAGAALAAAFFPPAAAFPIVVAILFQQFLASIFGRLAHYYFDHTEEKVLRFLKRNGYPSKEEIYHKKVQGK</sequence>
<dbReference type="Pfam" id="PF01758">
    <property type="entry name" value="SBF"/>
    <property type="match status" value="1"/>
</dbReference>
<dbReference type="InterPro" id="IPR002657">
    <property type="entry name" value="BilAc:Na_symport/Acr3"/>
</dbReference>
<evidence type="ECO:0000256" key="3">
    <source>
        <dbReference type="ARBA" id="ARBA00022989"/>
    </source>
</evidence>
<evidence type="ECO:0000313" key="7">
    <source>
        <dbReference type="Proteomes" id="UP001230005"/>
    </source>
</evidence>
<feature type="transmembrane region" description="Helical" evidence="5">
    <location>
        <begin position="158"/>
        <end position="179"/>
    </location>
</feature>
<dbReference type="PANTHER" id="PTHR10361">
    <property type="entry name" value="SODIUM-BILE ACID COTRANSPORTER"/>
    <property type="match status" value="1"/>
</dbReference>
<organism evidence="6 7">
    <name type="scientific">Evansella vedderi</name>
    <dbReference type="NCBI Taxonomy" id="38282"/>
    <lineage>
        <taxon>Bacteria</taxon>
        <taxon>Bacillati</taxon>
        <taxon>Bacillota</taxon>
        <taxon>Bacilli</taxon>
        <taxon>Bacillales</taxon>
        <taxon>Bacillaceae</taxon>
        <taxon>Evansella</taxon>
    </lineage>
</organism>
<dbReference type="EMBL" id="JAUSUG010000013">
    <property type="protein sequence ID" value="MDQ0255957.1"/>
    <property type="molecule type" value="Genomic_DNA"/>
</dbReference>
<feature type="transmembrane region" description="Helical" evidence="5">
    <location>
        <begin position="37"/>
        <end position="56"/>
    </location>
</feature>
<dbReference type="InterPro" id="IPR038770">
    <property type="entry name" value="Na+/solute_symporter_sf"/>
</dbReference>
<feature type="transmembrane region" description="Helical" evidence="5">
    <location>
        <begin position="126"/>
        <end position="146"/>
    </location>
</feature>
<feature type="transmembrane region" description="Helical" evidence="5">
    <location>
        <begin position="200"/>
        <end position="218"/>
    </location>
</feature>
<accession>A0ABT9ZYY7</accession>
<name>A0ABT9ZYY7_9BACI</name>
<evidence type="ECO:0000256" key="4">
    <source>
        <dbReference type="ARBA" id="ARBA00023136"/>
    </source>
</evidence>
<dbReference type="Gene3D" id="1.20.1530.20">
    <property type="match status" value="1"/>
</dbReference>